<sequence length="359" mass="40049">MSSEIVDNALLLATLPDLTAPHFLVPVITHAVQYTRKRLTIVLFSRYFNVCPQAAEIRRSGRPSPTFAQKQGLSHTLSWDAVQRILTFTYVQATKIAWEMNKVLMEVDVLLKGFNEDLTEDIGTGVDIVFRVNGDTIAAPFPQSIFTLREMYLEPGDQVPDFHTDTTSGVPEHSATMLPSCYPVTALGGTFDHLHAGHKILLSMGAYITSQKLIVGVTDDALLQNKSNKHVLEKLATRIQRVRDFLTFFKPEIIPEIVPITDVYGPTGWDPNIQALVVSKETLSGGDAIARHRAANNLPPLQPFLIDVISATQTSLDHDDVELLKTHKLSSTYVRQWIVDHSKQEEEEEEDVNVPVTEN</sequence>
<dbReference type="STRING" id="945553.A0A0D2N6S9"/>
<dbReference type="InterPro" id="IPR014729">
    <property type="entry name" value="Rossmann-like_a/b/a_fold"/>
</dbReference>
<accession>A0A0D2N6S9</accession>
<evidence type="ECO:0000313" key="3">
    <source>
        <dbReference type="Proteomes" id="UP000054270"/>
    </source>
</evidence>
<dbReference type="EMBL" id="KN817664">
    <property type="protein sequence ID" value="KJA14809.1"/>
    <property type="molecule type" value="Genomic_DNA"/>
</dbReference>
<feature type="domain" description="Cytidyltransferase-like" evidence="1">
    <location>
        <begin position="187"/>
        <end position="335"/>
    </location>
</feature>
<name>A0A0D2N6S9_HYPSF</name>
<dbReference type="Gene3D" id="3.40.50.620">
    <property type="entry name" value="HUPs"/>
    <property type="match status" value="1"/>
</dbReference>
<dbReference type="GO" id="GO:0015937">
    <property type="term" value="P:coenzyme A biosynthetic process"/>
    <property type="evidence" value="ECO:0007669"/>
    <property type="project" value="TreeGrafter"/>
</dbReference>
<keyword evidence="3" id="KW-1185">Reference proteome</keyword>
<dbReference type="SUPFAM" id="SSF52374">
    <property type="entry name" value="Nucleotidylyl transferase"/>
    <property type="match status" value="1"/>
</dbReference>
<dbReference type="PANTHER" id="PTHR10695">
    <property type="entry name" value="DEPHOSPHO-COA KINASE-RELATED"/>
    <property type="match status" value="1"/>
</dbReference>
<dbReference type="GO" id="GO:0004140">
    <property type="term" value="F:dephospho-CoA kinase activity"/>
    <property type="evidence" value="ECO:0007669"/>
    <property type="project" value="TreeGrafter"/>
</dbReference>
<dbReference type="AlphaFoldDB" id="A0A0D2N6S9"/>
<reference evidence="3" key="1">
    <citation type="submission" date="2014-04" db="EMBL/GenBank/DDBJ databases">
        <title>Evolutionary Origins and Diversification of the Mycorrhizal Mutualists.</title>
        <authorList>
            <consortium name="DOE Joint Genome Institute"/>
            <consortium name="Mycorrhizal Genomics Consortium"/>
            <person name="Kohler A."/>
            <person name="Kuo A."/>
            <person name="Nagy L.G."/>
            <person name="Floudas D."/>
            <person name="Copeland A."/>
            <person name="Barry K.W."/>
            <person name="Cichocki N."/>
            <person name="Veneault-Fourrey C."/>
            <person name="LaButti K."/>
            <person name="Lindquist E.A."/>
            <person name="Lipzen A."/>
            <person name="Lundell T."/>
            <person name="Morin E."/>
            <person name="Murat C."/>
            <person name="Riley R."/>
            <person name="Ohm R."/>
            <person name="Sun H."/>
            <person name="Tunlid A."/>
            <person name="Henrissat B."/>
            <person name="Grigoriev I.V."/>
            <person name="Hibbett D.S."/>
            <person name="Martin F."/>
        </authorList>
    </citation>
    <scope>NUCLEOTIDE SEQUENCE [LARGE SCALE GENOMIC DNA]</scope>
    <source>
        <strain evidence="3">FD-334 SS-4</strain>
    </source>
</reference>
<evidence type="ECO:0000313" key="2">
    <source>
        <dbReference type="EMBL" id="KJA14809.1"/>
    </source>
</evidence>
<organism evidence="2 3">
    <name type="scientific">Hypholoma sublateritium (strain FD-334 SS-4)</name>
    <dbReference type="NCBI Taxonomy" id="945553"/>
    <lineage>
        <taxon>Eukaryota</taxon>
        <taxon>Fungi</taxon>
        <taxon>Dikarya</taxon>
        <taxon>Basidiomycota</taxon>
        <taxon>Agaricomycotina</taxon>
        <taxon>Agaricomycetes</taxon>
        <taxon>Agaricomycetidae</taxon>
        <taxon>Agaricales</taxon>
        <taxon>Agaricineae</taxon>
        <taxon>Strophariaceae</taxon>
        <taxon>Hypholoma</taxon>
    </lineage>
</organism>
<protein>
    <recommendedName>
        <fullName evidence="1">Cytidyltransferase-like domain-containing protein</fullName>
    </recommendedName>
</protein>
<evidence type="ECO:0000259" key="1">
    <source>
        <dbReference type="Pfam" id="PF01467"/>
    </source>
</evidence>
<dbReference type="PANTHER" id="PTHR10695:SF46">
    <property type="entry name" value="BIFUNCTIONAL COENZYME A SYNTHASE-RELATED"/>
    <property type="match status" value="1"/>
</dbReference>
<dbReference type="InterPro" id="IPR004821">
    <property type="entry name" value="Cyt_trans-like"/>
</dbReference>
<dbReference type="OMA" id="GWDPNIQ"/>
<dbReference type="CDD" id="cd02164">
    <property type="entry name" value="PPAT_CoAS"/>
    <property type="match status" value="1"/>
</dbReference>
<dbReference type="OrthoDB" id="330671at2759"/>
<dbReference type="Pfam" id="PF01467">
    <property type="entry name" value="CTP_transf_like"/>
    <property type="match status" value="1"/>
</dbReference>
<proteinExistence type="predicted"/>
<dbReference type="Proteomes" id="UP000054270">
    <property type="component" value="Unassembled WGS sequence"/>
</dbReference>
<gene>
    <name evidence="2" type="ORF">HYPSUDRAFT_149909</name>
</gene>